<evidence type="ECO:0000313" key="3">
    <source>
        <dbReference type="Proteomes" id="UP000231901"/>
    </source>
</evidence>
<accession>A0A2K8QPA3</accession>
<name>A0A2K8QPA3_9GAMM</name>
<dbReference type="EMBL" id="CP025003">
    <property type="protein sequence ID" value="ATZ95321.1"/>
    <property type="molecule type" value="Genomic_DNA"/>
</dbReference>
<dbReference type="RefSeq" id="WP_100849913.1">
    <property type="nucleotide sequence ID" value="NZ_BMJF01000006.1"/>
</dbReference>
<evidence type="ECO:0000256" key="1">
    <source>
        <dbReference type="SAM" id="MobiDB-lite"/>
    </source>
</evidence>
<dbReference type="KEGG" id="dfn:CVE23_15850"/>
<gene>
    <name evidence="2" type="ORF">CVE23_15850</name>
</gene>
<keyword evidence="3" id="KW-1185">Reference proteome</keyword>
<dbReference type="GeneID" id="66565794"/>
<organism evidence="2 3">
    <name type="scientific">Dickeya fangzhongdai</name>
    <dbReference type="NCBI Taxonomy" id="1778540"/>
    <lineage>
        <taxon>Bacteria</taxon>
        <taxon>Pseudomonadati</taxon>
        <taxon>Pseudomonadota</taxon>
        <taxon>Gammaproteobacteria</taxon>
        <taxon>Enterobacterales</taxon>
        <taxon>Pectobacteriaceae</taxon>
        <taxon>Dickeya</taxon>
    </lineage>
</organism>
<sequence>MTTNKTEVVFAKRAGMIDDGCDHTAVILWQMNWRARAVSRSVYVPRPRPIPVVKPRDLTPKPQPRRKAESTQYRYANTLPLESLIAVMSGRWLSCDAMLKIITTQHPEHTISRRALAVRVSSMMKSPSVDIESRDVGITEYRLNSVDPVYLQRSKTAGGK</sequence>
<feature type="region of interest" description="Disordered" evidence="1">
    <location>
        <begin position="50"/>
        <end position="70"/>
    </location>
</feature>
<dbReference type="Proteomes" id="UP000231901">
    <property type="component" value="Chromosome"/>
</dbReference>
<proteinExistence type="predicted"/>
<protein>
    <submittedName>
        <fullName evidence="2">Uncharacterized protein</fullName>
    </submittedName>
</protein>
<evidence type="ECO:0000313" key="2">
    <source>
        <dbReference type="EMBL" id="ATZ95321.1"/>
    </source>
</evidence>
<dbReference type="AlphaFoldDB" id="A0A2K8QPA3"/>
<reference evidence="3" key="1">
    <citation type="journal article" date="2018" name="Genome Announc.">
        <title>Complete genome sequence of a Dickeya fangzhongdai type strain causing bleeding canker of pear tree trunks.</title>
        <authorList>
            <person name="Zhao Y."/>
            <person name="Tian Y."/>
            <person name="Li X."/>
            <person name="Hu B."/>
        </authorList>
    </citation>
    <scope>NUCLEOTIDE SEQUENCE [LARGE SCALE GENOMIC DNA]</scope>
    <source>
        <strain evidence="3">DSM 101947</strain>
    </source>
</reference>